<evidence type="ECO:0000256" key="3">
    <source>
        <dbReference type="ARBA" id="ARBA00012733"/>
    </source>
</evidence>
<accession>A0AA35K890</accession>
<feature type="domain" description="Sialidase" evidence="11">
    <location>
        <begin position="95"/>
        <end position="430"/>
    </location>
</feature>
<keyword evidence="6" id="KW-0442">Lipid degradation</keyword>
<gene>
    <name evidence="12" type="ORF">PODLI_1B003704</name>
</gene>
<evidence type="ECO:0000259" key="11">
    <source>
        <dbReference type="Pfam" id="PF13088"/>
    </source>
</evidence>
<dbReference type="InterPro" id="IPR036278">
    <property type="entry name" value="Sialidase_sf"/>
</dbReference>
<keyword evidence="13" id="KW-1185">Reference proteome</keyword>
<keyword evidence="4" id="KW-0677">Repeat</keyword>
<reference evidence="12" key="1">
    <citation type="submission" date="2022-12" db="EMBL/GenBank/DDBJ databases">
        <authorList>
            <person name="Alioto T."/>
            <person name="Alioto T."/>
            <person name="Gomez Garrido J."/>
        </authorList>
    </citation>
    <scope>NUCLEOTIDE SEQUENCE</scope>
</reference>
<dbReference type="GO" id="GO:0009313">
    <property type="term" value="P:oligosaccharide catabolic process"/>
    <property type="evidence" value="ECO:0007669"/>
    <property type="project" value="TreeGrafter"/>
</dbReference>
<dbReference type="GO" id="GO:0006689">
    <property type="term" value="P:ganglioside catabolic process"/>
    <property type="evidence" value="ECO:0007669"/>
    <property type="project" value="TreeGrafter"/>
</dbReference>
<dbReference type="CDD" id="cd15482">
    <property type="entry name" value="Sialidase_non-viral"/>
    <property type="match status" value="1"/>
</dbReference>
<evidence type="ECO:0000256" key="7">
    <source>
        <dbReference type="ARBA" id="ARBA00023098"/>
    </source>
</evidence>
<dbReference type="EC" id="3.2.1.18" evidence="3"/>
<name>A0AA35K890_9SAUR</name>
<dbReference type="AlphaFoldDB" id="A0AA35K890"/>
<organism evidence="12 13">
    <name type="scientific">Podarcis lilfordi</name>
    <name type="common">Lilford's wall lizard</name>
    <dbReference type="NCBI Taxonomy" id="74358"/>
    <lineage>
        <taxon>Eukaryota</taxon>
        <taxon>Metazoa</taxon>
        <taxon>Chordata</taxon>
        <taxon>Craniata</taxon>
        <taxon>Vertebrata</taxon>
        <taxon>Euteleostomi</taxon>
        <taxon>Lepidosauria</taxon>
        <taxon>Squamata</taxon>
        <taxon>Bifurcata</taxon>
        <taxon>Unidentata</taxon>
        <taxon>Episquamata</taxon>
        <taxon>Laterata</taxon>
        <taxon>Lacertibaenia</taxon>
        <taxon>Lacertidae</taxon>
        <taxon>Podarcis</taxon>
    </lineage>
</organism>
<dbReference type="Pfam" id="PF13088">
    <property type="entry name" value="BNR_2"/>
    <property type="match status" value="1"/>
</dbReference>
<evidence type="ECO:0000256" key="10">
    <source>
        <dbReference type="SAM" id="MobiDB-lite"/>
    </source>
</evidence>
<sequence>MLPKLGCARRRGSASPGSDPAPADRASQTPNPTPPPPMLGIYALRGIRCANISACPENMAEAQAGSGKVTLFSQKKRGGLTYRIPALLYLPSESTFLAFAEERSSPRDEDAKFLVMRRGRKEGTSVQWGPQEPLETAVLPNHRTMNPCPVFERKSGTLFLFFICVEKYITERHQISTGRNAARLCYVSSQDGGRTWSQATDLTEAVIGGELTNWATFAVGPGHGVQLSSGRLVIPAYAYYIHKRLFGHPLECWIKPHCLTFYSDDGGQSWSRSPLLEALLTSECQVAELSCPDDSRVLYCNARSLHNYRVGALCTDNGHQFVSPSLCEELCESPHGCQGSVVSFSPQLEPLDLGRKKDGAKSSGLDPSSAPLKGARSWLIFSHPTKRHKRVDLGIYLNTSPLEKGCWKTPWVLNKGPSGYSDLAVCEEGESVMFGCLFECGVSCECEEIAFQLFTGVELLRKVRESCCGPSTPLEA</sequence>
<evidence type="ECO:0000256" key="2">
    <source>
        <dbReference type="ARBA" id="ARBA00009348"/>
    </source>
</evidence>
<protein>
    <recommendedName>
        <fullName evidence="3">exo-alpha-sialidase</fullName>
        <ecNumber evidence="3">3.2.1.18</ecNumber>
    </recommendedName>
</protein>
<evidence type="ECO:0000256" key="6">
    <source>
        <dbReference type="ARBA" id="ARBA00022963"/>
    </source>
</evidence>
<dbReference type="GO" id="GO:0016020">
    <property type="term" value="C:membrane"/>
    <property type="evidence" value="ECO:0007669"/>
    <property type="project" value="TreeGrafter"/>
</dbReference>
<dbReference type="InterPro" id="IPR026856">
    <property type="entry name" value="Sialidase_fam"/>
</dbReference>
<evidence type="ECO:0000256" key="8">
    <source>
        <dbReference type="ARBA" id="ARBA00023277"/>
    </source>
</evidence>
<dbReference type="GO" id="GO:0004308">
    <property type="term" value="F:exo-alpha-sialidase activity"/>
    <property type="evidence" value="ECO:0007669"/>
    <property type="project" value="UniProtKB-EC"/>
</dbReference>
<evidence type="ECO:0000313" key="13">
    <source>
        <dbReference type="Proteomes" id="UP001178461"/>
    </source>
</evidence>
<comment type="similarity">
    <text evidence="2">Belongs to the glycosyl hydrolase 33 family.</text>
</comment>
<evidence type="ECO:0000256" key="5">
    <source>
        <dbReference type="ARBA" id="ARBA00022801"/>
    </source>
</evidence>
<evidence type="ECO:0000256" key="1">
    <source>
        <dbReference type="ARBA" id="ARBA00000427"/>
    </source>
</evidence>
<keyword evidence="9" id="KW-0326">Glycosidase</keyword>
<feature type="region of interest" description="Disordered" evidence="10">
    <location>
        <begin position="1"/>
        <end position="38"/>
    </location>
</feature>
<comment type="catalytic activity">
    <reaction evidence="1">
        <text>Hydrolysis of alpha-(2-&gt;3)-, alpha-(2-&gt;6)-, alpha-(2-&gt;8)- glycosidic linkages of terminal sialic acid residues in oligosaccharides, glycoproteins, glycolipids, colominic acid and synthetic substrates.</text>
        <dbReference type="EC" id="3.2.1.18"/>
    </reaction>
</comment>
<dbReference type="InterPro" id="IPR011040">
    <property type="entry name" value="Sialidase"/>
</dbReference>
<dbReference type="SUPFAM" id="SSF50939">
    <property type="entry name" value="Sialidases"/>
    <property type="match status" value="1"/>
</dbReference>
<evidence type="ECO:0000256" key="9">
    <source>
        <dbReference type="ARBA" id="ARBA00023295"/>
    </source>
</evidence>
<evidence type="ECO:0000313" key="12">
    <source>
        <dbReference type="EMBL" id="CAI5773571.1"/>
    </source>
</evidence>
<dbReference type="Gene3D" id="2.120.10.10">
    <property type="match status" value="1"/>
</dbReference>
<dbReference type="Proteomes" id="UP001178461">
    <property type="component" value="Chromosome 4"/>
</dbReference>
<keyword evidence="7" id="KW-0443">Lipid metabolism</keyword>
<dbReference type="PANTHER" id="PTHR10628:SF23">
    <property type="entry name" value="SIALIDASE-3"/>
    <property type="match status" value="1"/>
</dbReference>
<keyword evidence="5" id="KW-0378">Hydrolase</keyword>
<dbReference type="GO" id="GO:0005737">
    <property type="term" value="C:cytoplasm"/>
    <property type="evidence" value="ECO:0007669"/>
    <property type="project" value="TreeGrafter"/>
</dbReference>
<dbReference type="EMBL" id="OX395129">
    <property type="protein sequence ID" value="CAI5773571.1"/>
    <property type="molecule type" value="Genomic_DNA"/>
</dbReference>
<dbReference type="PANTHER" id="PTHR10628">
    <property type="entry name" value="SIALIDASE"/>
    <property type="match status" value="1"/>
</dbReference>
<proteinExistence type="inferred from homology"/>
<evidence type="ECO:0000256" key="4">
    <source>
        <dbReference type="ARBA" id="ARBA00022737"/>
    </source>
</evidence>
<dbReference type="FunFam" id="2.120.10.10:FF:000002">
    <property type="entry name" value="Neuraminidase 3"/>
    <property type="match status" value="1"/>
</dbReference>
<keyword evidence="8" id="KW-0119">Carbohydrate metabolism</keyword>